<proteinExistence type="predicted"/>
<dbReference type="STRING" id="1120995.SAMN02745245_01376"/>
<evidence type="ECO:0000313" key="2">
    <source>
        <dbReference type="Proteomes" id="UP000184032"/>
    </source>
</evidence>
<dbReference type="RefSeq" id="WP_073184976.1">
    <property type="nucleotide sequence ID" value="NZ_FQXI01000010.1"/>
</dbReference>
<keyword evidence="2" id="KW-1185">Reference proteome</keyword>
<dbReference type="OrthoDB" id="9777242at2"/>
<dbReference type="EMBL" id="FQXI01000010">
    <property type="protein sequence ID" value="SHH46532.1"/>
    <property type="molecule type" value="Genomic_DNA"/>
</dbReference>
<dbReference type="Proteomes" id="UP000184032">
    <property type="component" value="Unassembled WGS sequence"/>
</dbReference>
<protein>
    <submittedName>
        <fullName evidence="1">Uncharacterized protein</fullName>
    </submittedName>
</protein>
<name>A0A1M5T754_9FIRM</name>
<accession>A0A1M5T754</accession>
<sequence length="194" mass="22426">MSQTLGFIHHLMYGKITFLNSVTNSILEIAKRKKLNDLVYTVNEKGILEEGPLEEIVDELNIHGWIQKRVELVEEKFAAATSLLLSEKPEFKEEIFSLFNALGKSENFNGSPSDAYRLMISKFLDDMPCDHVLSAVDNENSVVFTIHEDVHAEYWNTYKNESLYWDLRSEYMKGVLSNTNYTLEKISENSYELK</sequence>
<dbReference type="AlphaFoldDB" id="A0A1M5T754"/>
<reference evidence="2" key="1">
    <citation type="submission" date="2016-11" db="EMBL/GenBank/DDBJ databases">
        <authorList>
            <person name="Varghese N."/>
            <person name="Submissions S."/>
        </authorList>
    </citation>
    <scope>NUCLEOTIDE SEQUENCE [LARGE SCALE GENOMIC DNA]</scope>
    <source>
        <strain evidence="2">DSM 21120</strain>
    </source>
</reference>
<evidence type="ECO:0000313" key="1">
    <source>
        <dbReference type="EMBL" id="SHH46532.1"/>
    </source>
</evidence>
<organism evidence="1 2">
    <name type="scientific">Anaerosphaera aminiphila DSM 21120</name>
    <dbReference type="NCBI Taxonomy" id="1120995"/>
    <lineage>
        <taxon>Bacteria</taxon>
        <taxon>Bacillati</taxon>
        <taxon>Bacillota</taxon>
        <taxon>Tissierellia</taxon>
        <taxon>Tissierellales</taxon>
        <taxon>Peptoniphilaceae</taxon>
        <taxon>Anaerosphaera</taxon>
    </lineage>
</organism>
<gene>
    <name evidence="1" type="ORF">SAMN02745245_01376</name>
</gene>